<protein>
    <submittedName>
        <fullName evidence="1">Uncharacterized protein</fullName>
    </submittedName>
</protein>
<dbReference type="AlphaFoldDB" id="A0A8T0C479"/>
<evidence type="ECO:0000313" key="1">
    <source>
        <dbReference type="EMBL" id="KAF7785567.1"/>
    </source>
</evidence>
<gene>
    <name evidence="1" type="ORF">PRUB_a4260</name>
</gene>
<dbReference type="Proteomes" id="UP000016480">
    <property type="component" value="Unassembled WGS sequence"/>
</dbReference>
<reference evidence="1 2" key="1">
    <citation type="journal article" date="2012" name="J. Bacteriol.">
        <title>Genome sequence of the cycloprodigiosin-producing bacterial strain Pseudoalteromonas rubra ATCC 29570(T).</title>
        <authorList>
            <person name="Xie B.B."/>
            <person name="Shu Y.L."/>
            <person name="Qin Q.L."/>
            <person name="Rong J.C."/>
            <person name="Zhang X.Y."/>
            <person name="Chen X.L."/>
            <person name="Zhou B.C."/>
            <person name="Zhang Y.Z."/>
        </authorList>
    </citation>
    <scope>NUCLEOTIDE SEQUENCE [LARGE SCALE GENOMIC DNA]</scope>
    <source>
        <strain evidence="1 2">DSM 6842</strain>
    </source>
</reference>
<dbReference type="EMBL" id="AHCD03000036">
    <property type="protein sequence ID" value="KAF7785567.1"/>
    <property type="molecule type" value="Genomic_DNA"/>
</dbReference>
<comment type="caution">
    <text evidence="1">The sequence shown here is derived from an EMBL/GenBank/DDBJ whole genome shotgun (WGS) entry which is preliminary data.</text>
</comment>
<evidence type="ECO:0000313" key="2">
    <source>
        <dbReference type="Proteomes" id="UP000016480"/>
    </source>
</evidence>
<name>A0A8T0C479_9GAMM</name>
<accession>A0A8T0C479</accession>
<sequence>MIAGDAAVLLPLYRWLDSSKALTGVACCKRKIVFQNK</sequence>
<proteinExistence type="predicted"/>
<organism evidence="1 2">
    <name type="scientific">Pseudoalteromonas rubra</name>
    <dbReference type="NCBI Taxonomy" id="43658"/>
    <lineage>
        <taxon>Bacteria</taxon>
        <taxon>Pseudomonadati</taxon>
        <taxon>Pseudomonadota</taxon>
        <taxon>Gammaproteobacteria</taxon>
        <taxon>Alteromonadales</taxon>
        <taxon>Pseudoalteromonadaceae</taxon>
        <taxon>Pseudoalteromonas</taxon>
    </lineage>
</organism>